<dbReference type="Proteomes" id="UP001313282">
    <property type="component" value="Unassembled WGS sequence"/>
</dbReference>
<evidence type="ECO:0000313" key="1">
    <source>
        <dbReference type="EMBL" id="KAK6356771.1"/>
    </source>
</evidence>
<evidence type="ECO:0000313" key="2">
    <source>
        <dbReference type="Proteomes" id="UP001313282"/>
    </source>
</evidence>
<organism evidence="1 2">
    <name type="scientific">Orbilia javanica</name>
    <dbReference type="NCBI Taxonomy" id="47235"/>
    <lineage>
        <taxon>Eukaryota</taxon>
        <taxon>Fungi</taxon>
        <taxon>Dikarya</taxon>
        <taxon>Ascomycota</taxon>
        <taxon>Pezizomycotina</taxon>
        <taxon>Orbiliomycetes</taxon>
        <taxon>Orbiliales</taxon>
        <taxon>Orbiliaceae</taxon>
        <taxon>Orbilia</taxon>
    </lineage>
</organism>
<comment type="caution">
    <text evidence="1">The sequence shown here is derived from an EMBL/GenBank/DDBJ whole genome shotgun (WGS) entry which is preliminary data.</text>
</comment>
<dbReference type="InterPro" id="IPR036770">
    <property type="entry name" value="Ankyrin_rpt-contain_sf"/>
</dbReference>
<reference evidence="1 2" key="1">
    <citation type="submission" date="2019-10" db="EMBL/GenBank/DDBJ databases">
        <authorList>
            <person name="Palmer J.M."/>
        </authorList>
    </citation>
    <scope>NUCLEOTIDE SEQUENCE [LARGE SCALE GENOMIC DNA]</scope>
    <source>
        <strain evidence="1 2">TWF718</strain>
    </source>
</reference>
<dbReference type="AlphaFoldDB" id="A0AAN8N535"/>
<keyword evidence="2" id="KW-1185">Reference proteome</keyword>
<dbReference type="EMBL" id="JAVHNR010000001">
    <property type="protein sequence ID" value="KAK6356771.1"/>
    <property type="molecule type" value="Genomic_DNA"/>
</dbReference>
<proteinExistence type="predicted"/>
<dbReference type="Gene3D" id="1.25.40.20">
    <property type="entry name" value="Ankyrin repeat-containing domain"/>
    <property type="match status" value="1"/>
</dbReference>
<accession>A0AAN8N535</accession>
<sequence>MEQLPREIFQQIINEAVNEEGLWGSLVLRRVSREWDTAILRAICIEGVLDPLSKYGRSSTDLQRPLKDSYHRSFPHMLQRPPHWHIVPILETLALSSTRYCINAASLAIRQAANWIEQNFKEEFPNREANIRRLSETVVIIDKDLWLWNLFERGSYELTEMSDKDKEMSIRRSADLTMGLAVYLGDIQLHRSIRGRIPGYENMIVATTMVAAYRGEGDLLREMLDITQNTETKFPHLGKMSTGYMRAPHWCEIFSSSITYNVNSIHGGLSTIRQLAIAGHAEILRQALRDQPWWKHLSFSIQESMCLTRDLDTLKVLWEALGEMPDARLIKRIAMQKAALVATIFGDTEIVAYMLSQGLKAEEPIAHGVDTLTGGVIRSPAKESIMITAVKYGRKGVVKLLLDSGVRPHTSVILVSQTSENAVAFDATTKDITDIQELFLQYGYRLRLV</sequence>
<gene>
    <name evidence="1" type="ORF">TWF718_001113</name>
</gene>
<protein>
    <submittedName>
        <fullName evidence="1">Uncharacterized protein</fullName>
    </submittedName>
</protein>
<name>A0AAN8N535_9PEZI</name>
<dbReference type="SUPFAM" id="SSF48403">
    <property type="entry name" value="Ankyrin repeat"/>
    <property type="match status" value="1"/>
</dbReference>